<sequence>MLHRYLVLAIALIAVLIGVQVPNFITQYQQRLDSQLTEAMVYYKEYQRIADKYLNGDMNALIQMHEQSDNPVFKDEAVPIRELIRRVDLYRHEQQQLQRGYLQQIWFVATEANREMVDNTWRTYSFNVPLTRQAVFSGVIGALLAVILFDGCVGGCKLAYRRWRRKRQQPHQQTNR</sequence>
<reference evidence="3" key="1">
    <citation type="submission" date="2016-10" db="EMBL/GenBank/DDBJ databases">
        <authorList>
            <person name="Varghese N."/>
            <person name="Submissions S."/>
        </authorList>
    </citation>
    <scope>NUCLEOTIDE SEQUENCE [LARGE SCALE GENOMIC DNA]</scope>
    <source>
        <strain evidence="3">CGMCC 1.7285</strain>
    </source>
</reference>
<dbReference type="RefSeq" id="WP_092854853.1">
    <property type="nucleotide sequence ID" value="NZ_FOYU01000001.1"/>
</dbReference>
<evidence type="ECO:0000313" key="2">
    <source>
        <dbReference type="EMBL" id="SFR39735.1"/>
    </source>
</evidence>
<accession>A0A1I6GC22</accession>
<keyword evidence="3" id="KW-1185">Reference proteome</keyword>
<proteinExistence type="predicted"/>
<keyword evidence="1" id="KW-0472">Membrane</keyword>
<evidence type="ECO:0008006" key="4">
    <source>
        <dbReference type="Google" id="ProtNLM"/>
    </source>
</evidence>
<dbReference type="Proteomes" id="UP000199424">
    <property type="component" value="Unassembled WGS sequence"/>
</dbReference>
<keyword evidence="1" id="KW-1133">Transmembrane helix</keyword>
<organism evidence="2 3">
    <name type="scientific">Pseudidiomarina maritima</name>
    <dbReference type="NCBI Taxonomy" id="519453"/>
    <lineage>
        <taxon>Bacteria</taxon>
        <taxon>Pseudomonadati</taxon>
        <taxon>Pseudomonadota</taxon>
        <taxon>Gammaproteobacteria</taxon>
        <taxon>Alteromonadales</taxon>
        <taxon>Idiomarinaceae</taxon>
        <taxon>Pseudidiomarina</taxon>
    </lineage>
</organism>
<dbReference type="InterPro" id="IPR022584">
    <property type="entry name" value="DUF2937"/>
</dbReference>
<keyword evidence="1" id="KW-0812">Transmembrane</keyword>
<protein>
    <recommendedName>
        <fullName evidence="4">DUF2937 family protein</fullName>
    </recommendedName>
</protein>
<gene>
    <name evidence="2" type="ORF">SAMN04488070_0456</name>
</gene>
<dbReference type="AlphaFoldDB" id="A0A1I6GC22"/>
<evidence type="ECO:0000256" key="1">
    <source>
        <dbReference type="SAM" id="Phobius"/>
    </source>
</evidence>
<dbReference type="EMBL" id="FOYU01000001">
    <property type="protein sequence ID" value="SFR39735.1"/>
    <property type="molecule type" value="Genomic_DNA"/>
</dbReference>
<feature type="transmembrane region" description="Helical" evidence="1">
    <location>
        <begin position="135"/>
        <end position="160"/>
    </location>
</feature>
<name>A0A1I6GC22_9GAMM</name>
<evidence type="ECO:0000313" key="3">
    <source>
        <dbReference type="Proteomes" id="UP000199424"/>
    </source>
</evidence>
<dbReference type="Pfam" id="PF11157">
    <property type="entry name" value="DUF2937"/>
    <property type="match status" value="1"/>
</dbReference>